<accession>A0A942UXH8</accession>
<dbReference type="InterPro" id="IPR051044">
    <property type="entry name" value="MAG_DAG_Lipase"/>
</dbReference>
<comment type="caution">
    <text evidence="2">The sequence shown here is derived from an EMBL/GenBank/DDBJ whole genome shotgun (WGS) entry which is preliminary data.</text>
</comment>
<dbReference type="Proteomes" id="UP000724672">
    <property type="component" value="Unassembled WGS sequence"/>
</dbReference>
<feature type="domain" description="Serine aminopeptidase S33" evidence="1">
    <location>
        <begin position="27"/>
        <end position="290"/>
    </location>
</feature>
<keyword evidence="2" id="KW-0378">Hydrolase</keyword>
<evidence type="ECO:0000259" key="1">
    <source>
        <dbReference type="Pfam" id="PF12146"/>
    </source>
</evidence>
<gene>
    <name evidence="2" type="ORF">GOQ27_09840</name>
</gene>
<protein>
    <submittedName>
        <fullName evidence="2">Alpha/beta hydrolase</fullName>
    </submittedName>
</protein>
<proteinExistence type="predicted"/>
<dbReference type="RefSeq" id="WP_203366690.1">
    <property type="nucleotide sequence ID" value="NZ_WSFT01000037.1"/>
</dbReference>
<dbReference type="SUPFAM" id="SSF53474">
    <property type="entry name" value="alpha/beta-Hydrolases"/>
    <property type="match status" value="1"/>
</dbReference>
<dbReference type="EMBL" id="WSFT01000037">
    <property type="protein sequence ID" value="MBS4538766.1"/>
    <property type="molecule type" value="Genomic_DNA"/>
</dbReference>
<name>A0A942UXH8_9FIRM</name>
<dbReference type="Pfam" id="PF12146">
    <property type="entry name" value="Hydrolase_4"/>
    <property type="match status" value="1"/>
</dbReference>
<evidence type="ECO:0000313" key="3">
    <source>
        <dbReference type="Proteomes" id="UP000724672"/>
    </source>
</evidence>
<keyword evidence="3" id="KW-1185">Reference proteome</keyword>
<dbReference type="Gene3D" id="3.40.50.1820">
    <property type="entry name" value="alpha/beta hydrolase"/>
    <property type="match status" value="1"/>
</dbReference>
<reference evidence="2" key="1">
    <citation type="submission" date="2019-12" db="EMBL/GenBank/DDBJ databases">
        <title>Clostridiaceae gen. nov. sp. nov., isolated from sediment in Xinjiang, China.</title>
        <authorList>
            <person name="Zhang R."/>
        </authorList>
    </citation>
    <scope>NUCLEOTIDE SEQUENCE</scope>
    <source>
        <strain evidence="2">D2Q-11</strain>
    </source>
</reference>
<organism evidence="2 3">
    <name type="scientific">Anaeromonas frigoriresistens</name>
    <dbReference type="NCBI Taxonomy" id="2683708"/>
    <lineage>
        <taxon>Bacteria</taxon>
        <taxon>Bacillati</taxon>
        <taxon>Bacillota</taxon>
        <taxon>Tissierellia</taxon>
        <taxon>Tissierellales</taxon>
        <taxon>Thermohalobacteraceae</taxon>
        <taxon>Anaeromonas</taxon>
    </lineage>
</organism>
<dbReference type="GO" id="GO:0016787">
    <property type="term" value="F:hydrolase activity"/>
    <property type="evidence" value="ECO:0007669"/>
    <property type="project" value="UniProtKB-KW"/>
</dbReference>
<sequence length="313" mass="35974">MNIENSFYITGKDNYKVYVYCWDDVVNPKGVIHIFHGMAEHAERYKEFAEYLNNKGFIVYANDHRGHGKTAGRIEELGYIGEDGFNNIVEDQSIIKNLIRNKYPELPIIVFGHSFGSFIAQEYIIRYGNEIQGVILSGSAMMKGVDVSLGRVLSSIERKINGDKKKSNLINNLSFGTYNKKINDSDSLFAWLTSDEKEVKKYDEDPYCGTVFTTGFFYYFFTGLSTLYKKKRLDNISKELPILILSGKDDPVGKYGKSVRKLYESYMNIGIENVDIKLYEGGRHEMINEINKNEVFEDIVNWITFSSIKESKK</sequence>
<dbReference type="PANTHER" id="PTHR11614">
    <property type="entry name" value="PHOSPHOLIPASE-RELATED"/>
    <property type="match status" value="1"/>
</dbReference>
<dbReference type="AlphaFoldDB" id="A0A942UXH8"/>
<evidence type="ECO:0000313" key="2">
    <source>
        <dbReference type="EMBL" id="MBS4538766.1"/>
    </source>
</evidence>
<dbReference type="InterPro" id="IPR029058">
    <property type="entry name" value="AB_hydrolase_fold"/>
</dbReference>
<dbReference type="InterPro" id="IPR022742">
    <property type="entry name" value="Hydrolase_4"/>
</dbReference>